<comment type="caution">
    <text evidence="3">The sequence shown here is derived from an EMBL/GenBank/DDBJ whole genome shotgun (WGS) entry which is preliminary data.</text>
</comment>
<dbReference type="InterPro" id="IPR036956">
    <property type="entry name" value="Impact_N_sf"/>
</dbReference>
<comment type="similarity">
    <text evidence="1">Belongs to the IMPACT family.</text>
</comment>
<dbReference type="Pfam" id="PF01205">
    <property type="entry name" value="Impact_N"/>
    <property type="match status" value="1"/>
</dbReference>
<dbReference type="PANTHER" id="PTHR16301">
    <property type="entry name" value="IMPACT-RELATED"/>
    <property type="match status" value="1"/>
</dbReference>
<accession>A0ABT7QNN8</accession>
<feature type="domain" description="Impact N-terminal" evidence="2">
    <location>
        <begin position="35"/>
        <end position="138"/>
    </location>
</feature>
<name>A0ABT7QNN8_9BACT</name>
<dbReference type="InterPro" id="IPR020568">
    <property type="entry name" value="Ribosomal_Su5_D2-typ_SF"/>
</dbReference>
<organism evidence="3 4">
    <name type="scientific">Sulfurovum xiamenensis</name>
    <dbReference type="NCBI Taxonomy" id="3019066"/>
    <lineage>
        <taxon>Bacteria</taxon>
        <taxon>Pseudomonadati</taxon>
        <taxon>Campylobacterota</taxon>
        <taxon>Epsilonproteobacteria</taxon>
        <taxon>Campylobacterales</taxon>
        <taxon>Sulfurovaceae</taxon>
        <taxon>Sulfurovum</taxon>
    </lineage>
</organism>
<gene>
    <name evidence="3" type="ORF">PF327_00510</name>
</gene>
<sequence length="204" mass="22885">MLTVVYVFAVGQDSIYNRLMVTVASHIVHTTEVNRSKFITHLVPISEYEGLQSALKAEHPKANHVVYALRYFNEFGQIVENASDDGEPKGCAGVPALNVLRGEALINCAVLIVRYFGGIKLGTGGMARAYALAVKEVLKEAKLVPYEKEIVYIFSTNYNEVDKTLYRLKHLGLVNYERDFGVDKVVWRLVGSEKKIEQFKEEGL</sequence>
<keyword evidence="4" id="KW-1185">Reference proteome</keyword>
<dbReference type="InterPro" id="IPR001498">
    <property type="entry name" value="Impact_N"/>
</dbReference>
<dbReference type="InterPro" id="IPR023582">
    <property type="entry name" value="Impact"/>
</dbReference>
<dbReference type="PANTHER" id="PTHR16301:SF20">
    <property type="entry name" value="IMPACT FAMILY MEMBER YIGZ"/>
    <property type="match status" value="1"/>
</dbReference>
<dbReference type="Proteomes" id="UP001169066">
    <property type="component" value="Unassembled WGS sequence"/>
</dbReference>
<dbReference type="Gene3D" id="3.30.230.30">
    <property type="entry name" value="Impact, N-terminal domain"/>
    <property type="match status" value="1"/>
</dbReference>
<reference evidence="3" key="1">
    <citation type="submission" date="2023-01" db="EMBL/GenBank/DDBJ databases">
        <title>Sulfurovum sp. XTW-4 genome assembly.</title>
        <authorList>
            <person name="Wang J."/>
        </authorList>
    </citation>
    <scope>NUCLEOTIDE SEQUENCE</scope>
    <source>
        <strain evidence="3">XTW-4</strain>
    </source>
</reference>
<evidence type="ECO:0000256" key="1">
    <source>
        <dbReference type="ARBA" id="ARBA00007665"/>
    </source>
</evidence>
<proteinExistence type="inferred from homology"/>
<dbReference type="EMBL" id="JAQIBC010000001">
    <property type="protein sequence ID" value="MDM5262682.1"/>
    <property type="molecule type" value="Genomic_DNA"/>
</dbReference>
<protein>
    <submittedName>
        <fullName evidence="3">YigZ family protein</fullName>
    </submittedName>
</protein>
<evidence type="ECO:0000259" key="2">
    <source>
        <dbReference type="Pfam" id="PF01205"/>
    </source>
</evidence>
<dbReference type="SUPFAM" id="SSF54211">
    <property type="entry name" value="Ribosomal protein S5 domain 2-like"/>
    <property type="match status" value="1"/>
</dbReference>
<dbReference type="RefSeq" id="WP_289400882.1">
    <property type="nucleotide sequence ID" value="NZ_JAQIBC010000001.1"/>
</dbReference>
<evidence type="ECO:0000313" key="3">
    <source>
        <dbReference type="EMBL" id="MDM5262682.1"/>
    </source>
</evidence>
<evidence type="ECO:0000313" key="4">
    <source>
        <dbReference type="Proteomes" id="UP001169066"/>
    </source>
</evidence>